<dbReference type="Proteomes" id="UP000027120">
    <property type="component" value="Unassembled WGS sequence"/>
</dbReference>
<dbReference type="InterPro" id="IPR001878">
    <property type="entry name" value="Znf_CCHC"/>
</dbReference>
<dbReference type="AlphaFoldDB" id="A0A067EH41"/>
<dbReference type="GO" id="GO:0003676">
    <property type="term" value="F:nucleic acid binding"/>
    <property type="evidence" value="ECO:0007669"/>
    <property type="project" value="InterPro"/>
</dbReference>
<feature type="non-terminal residue" evidence="3">
    <location>
        <position position="82"/>
    </location>
</feature>
<keyword evidence="4" id="KW-1185">Reference proteome</keyword>
<evidence type="ECO:0000313" key="4">
    <source>
        <dbReference type="Proteomes" id="UP000027120"/>
    </source>
</evidence>
<keyword evidence="1" id="KW-0479">Metal-binding</keyword>
<dbReference type="PROSITE" id="PS50158">
    <property type="entry name" value="ZF_CCHC"/>
    <property type="match status" value="1"/>
</dbReference>
<name>A0A067EH41_CITSI</name>
<evidence type="ECO:0000259" key="2">
    <source>
        <dbReference type="PROSITE" id="PS50158"/>
    </source>
</evidence>
<dbReference type="PANTHER" id="PTHR31286">
    <property type="entry name" value="GLYCINE-RICH CELL WALL STRUCTURAL PROTEIN 1.8-LIKE"/>
    <property type="match status" value="1"/>
</dbReference>
<accession>A0A067EH41</accession>
<keyword evidence="1" id="KW-0863">Zinc-finger</keyword>
<reference evidence="3 4" key="1">
    <citation type="submission" date="2014-04" db="EMBL/GenBank/DDBJ databases">
        <authorList>
            <consortium name="International Citrus Genome Consortium"/>
            <person name="Gmitter F."/>
            <person name="Chen C."/>
            <person name="Farmerie W."/>
            <person name="Harkins T."/>
            <person name="Desany B."/>
            <person name="Mohiuddin M."/>
            <person name="Kodira C."/>
            <person name="Borodovsky M."/>
            <person name="Lomsadze A."/>
            <person name="Burns P."/>
            <person name="Jenkins J."/>
            <person name="Prochnik S."/>
            <person name="Shu S."/>
            <person name="Chapman J."/>
            <person name="Pitluck S."/>
            <person name="Schmutz J."/>
            <person name="Rokhsar D."/>
        </authorList>
    </citation>
    <scope>NUCLEOTIDE SEQUENCE</scope>
</reference>
<sequence>GKVVRIDYNTESMTRGKITRIAVEVTLSKPLVSQFLLDGKVQKVEYENLPNICFGCGKCGHSCESCPNRVMRNETVGEKGFG</sequence>
<dbReference type="InterPro" id="IPR040256">
    <property type="entry name" value="At4g02000-like"/>
</dbReference>
<dbReference type="PANTHER" id="PTHR31286:SF99">
    <property type="entry name" value="DUF4283 DOMAIN-CONTAINING PROTEIN"/>
    <property type="match status" value="1"/>
</dbReference>
<dbReference type="EMBL" id="KK785088">
    <property type="protein sequence ID" value="KDO50221.1"/>
    <property type="molecule type" value="Genomic_DNA"/>
</dbReference>
<feature type="domain" description="CCHC-type" evidence="2">
    <location>
        <begin position="53"/>
        <end position="68"/>
    </location>
</feature>
<evidence type="ECO:0000256" key="1">
    <source>
        <dbReference type="PROSITE-ProRule" id="PRU00047"/>
    </source>
</evidence>
<proteinExistence type="predicted"/>
<evidence type="ECO:0000313" key="3">
    <source>
        <dbReference type="EMBL" id="KDO50221.1"/>
    </source>
</evidence>
<dbReference type="GO" id="GO:0008270">
    <property type="term" value="F:zinc ion binding"/>
    <property type="evidence" value="ECO:0007669"/>
    <property type="project" value="UniProtKB-KW"/>
</dbReference>
<keyword evidence="1" id="KW-0862">Zinc</keyword>
<feature type="non-terminal residue" evidence="3">
    <location>
        <position position="1"/>
    </location>
</feature>
<organism evidence="3 4">
    <name type="scientific">Citrus sinensis</name>
    <name type="common">Sweet orange</name>
    <name type="synonym">Citrus aurantium var. sinensis</name>
    <dbReference type="NCBI Taxonomy" id="2711"/>
    <lineage>
        <taxon>Eukaryota</taxon>
        <taxon>Viridiplantae</taxon>
        <taxon>Streptophyta</taxon>
        <taxon>Embryophyta</taxon>
        <taxon>Tracheophyta</taxon>
        <taxon>Spermatophyta</taxon>
        <taxon>Magnoliopsida</taxon>
        <taxon>eudicotyledons</taxon>
        <taxon>Gunneridae</taxon>
        <taxon>Pentapetalae</taxon>
        <taxon>rosids</taxon>
        <taxon>malvids</taxon>
        <taxon>Sapindales</taxon>
        <taxon>Rutaceae</taxon>
        <taxon>Aurantioideae</taxon>
        <taxon>Citrus</taxon>
    </lineage>
</organism>
<gene>
    <name evidence="3" type="ORF">CISIN_1g0394271mg</name>
</gene>
<protein>
    <recommendedName>
        <fullName evidence="2">CCHC-type domain-containing protein</fullName>
    </recommendedName>
</protein>